<dbReference type="EMBL" id="LGIA01000206">
    <property type="protein sequence ID" value="KOH42933.1"/>
    <property type="molecule type" value="Genomic_DNA"/>
</dbReference>
<comment type="caution">
    <text evidence="1">The sequence shown here is derived from an EMBL/GenBank/DDBJ whole genome shotgun (WGS) entry which is preliminary data.</text>
</comment>
<dbReference type="STRING" id="1409788.NC99_42400"/>
<gene>
    <name evidence="1" type="ORF">NC99_42400</name>
</gene>
<name>A0A0L8V3I5_9BACT</name>
<protein>
    <submittedName>
        <fullName evidence="1">Uncharacterized protein</fullName>
    </submittedName>
</protein>
<dbReference type="AlphaFoldDB" id="A0A0L8V3I5"/>
<organism evidence="1 2">
    <name type="scientific">Sunxiuqinia dokdonensis</name>
    <dbReference type="NCBI Taxonomy" id="1409788"/>
    <lineage>
        <taxon>Bacteria</taxon>
        <taxon>Pseudomonadati</taxon>
        <taxon>Bacteroidota</taxon>
        <taxon>Bacteroidia</taxon>
        <taxon>Marinilabiliales</taxon>
        <taxon>Prolixibacteraceae</taxon>
        <taxon>Sunxiuqinia</taxon>
    </lineage>
</organism>
<keyword evidence="2" id="KW-1185">Reference proteome</keyword>
<sequence length="116" mass="13259">MIMPSAEIPVHERKDAFHFQRDCFIISQKVLFVQMIVTASVVLNNSPVLSHELQNLLLLPLKIFFLPSVIKLKAPALHGKNSLVVDEFAGDRWFNILKKADFRFLIRESPGKNHPP</sequence>
<evidence type="ECO:0000313" key="2">
    <source>
        <dbReference type="Proteomes" id="UP000036958"/>
    </source>
</evidence>
<proteinExistence type="predicted"/>
<reference evidence="2" key="1">
    <citation type="submission" date="2015-07" db="EMBL/GenBank/DDBJ databases">
        <title>Genome sequencing of Sunxiuqinia dokdonensis strain SK.</title>
        <authorList>
            <person name="Ahn S."/>
            <person name="Kim B.-C."/>
        </authorList>
    </citation>
    <scope>NUCLEOTIDE SEQUENCE [LARGE SCALE GENOMIC DNA]</scope>
    <source>
        <strain evidence="2">SK</strain>
    </source>
</reference>
<accession>A0A0L8V3I5</accession>
<dbReference type="Proteomes" id="UP000036958">
    <property type="component" value="Unassembled WGS sequence"/>
</dbReference>
<evidence type="ECO:0000313" key="1">
    <source>
        <dbReference type="EMBL" id="KOH42933.1"/>
    </source>
</evidence>